<organism evidence="1 2">
    <name type="scientific">Catellatospora methionotrophica</name>
    <dbReference type="NCBI Taxonomy" id="121620"/>
    <lineage>
        <taxon>Bacteria</taxon>
        <taxon>Bacillati</taxon>
        <taxon>Actinomycetota</taxon>
        <taxon>Actinomycetes</taxon>
        <taxon>Micromonosporales</taxon>
        <taxon>Micromonosporaceae</taxon>
        <taxon>Catellatospora</taxon>
    </lineage>
</organism>
<comment type="caution">
    <text evidence="1">The sequence shown here is derived from an EMBL/GenBank/DDBJ whole genome shotgun (WGS) entry which is preliminary data.</text>
</comment>
<name>A0A8J3LI26_9ACTN</name>
<dbReference type="EMBL" id="BONJ01000023">
    <property type="protein sequence ID" value="GIG15969.1"/>
    <property type="molecule type" value="Genomic_DNA"/>
</dbReference>
<keyword evidence="2" id="KW-1185">Reference proteome</keyword>
<reference evidence="1" key="1">
    <citation type="submission" date="2021-01" db="EMBL/GenBank/DDBJ databases">
        <title>Whole genome shotgun sequence of Catellatospora methionotrophica NBRC 14553.</title>
        <authorList>
            <person name="Komaki H."/>
            <person name="Tamura T."/>
        </authorList>
    </citation>
    <scope>NUCLEOTIDE SEQUENCE</scope>
    <source>
        <strain evidence="1">NBRC 14553</strain>
    </source>
</reference>
<sequence>MDVIRAIDEATRAEHERWVAEVQGWVEAARERGDEVAVRRYLSQIDRLEAIPKPWENQQRAA</sequence>
<protein>
    <submittedName>
        <fullName evidence="1">Uncharacterized protein</fullName>
    </submittedName>
</protein>
<gene>
    <name evidence="1" type="ORF">Cme02nite_43010</name>
</gene>
<evidence type="ECO:0000313" key="2">
    <source>
        <dbReference type="Proteomes" id="UP000660339"/>
    </source>
</evidence>
<dbReference type="AlphaFoldDB" id="A0A8J3LI26"/>
<dbReference type="Proteomes" id="UP000660339">
    <property type="component" value="Unassembled WGS sequence"/>
</dbReference>
<dbReference type="RefSeq" id="WP_239086527.1">
    <property type="nucleotide sequence ID" value="NZ_BAAATT010000006.1"/>
</dbReference>
<accession>A0A8J3LI26</accession>
<evidence type="ECO:0000313" key="1">
    <source>
        <dbReference type="EMBL" id="GIG15969.1"/>
    </source>
</evidence>
<proteinExistence type="predicted"/>